<dbReference type="AlphaFoldDB" id="A0A0L6UEG7"/>
<keyword evidence="3" id="KW-1185">Reference proteome</keyword>
<dbReference type="EMBL" id="LAVV01012916">
    <property type="protein sequence ID" value="KNZ46195.1"/>
    <property type="molecule type" value="Genomic_DNA"/>
</dbReference>
<protein>
    <submittedName>
        <fullName evidence="2">Putative signal peptide protein</fullName>
    </submittedName>
</protein>
<feature type="transmembrane region" description="Helical" evidence="1">
    <location>
        <begin position="7"/>
        <end position="24"/>
    </location>
</feature>
<dbReference type="Proteomes" id="UP000037035">
    <property type="component" value="Unassembled WGS sequence"/>
</dbReference>
<keyword evidence="1" id="KW-0812">Transmembrane</keyword>
<feature type="transmembrane region" description="Helical" evidence="1">
    <location>
        <begin position="51"/>
        <end position="71"/>
    </location>
</feature>
<proteinExistence type="predicted"/>
<gene>
    <name evidence="2" type="ORF">VP01_747g1</name>
</gene>
<evidence type="ECO:0000313" key="3">
    <source>
        <dbReference type="Proteomes" id="UP000037035"/>
    </source>
</evidence>
<keyword evidence="1" id="KW-0472">Membrane</keyword>
<keyword evidence="1" id="KW-1133">Transmembrane helix</keyword>
<evidence type="ECO:0000313" key="2">
    <source>
        <dbReference type="EMBL" id="KNZ46195.1"/>
    </source>
</evidence>
<name>A0A0L6UEG7_9BASI</name>
<accession>A0A0L6UEG7</accession>
<evidence type="ECO:0000256" key="1">
    <source>
        <dbReference type="SAM" id="Phobius"/>
    </source>
</evidence>
<dbReference type="VEuPathDB" id="FungiDB:VP01_747g1"/>
<organism evidence="2 3">
    <name type="scientific">Puccinia sorghi</name>
    <dbReference type="NCBI Taxonomy" id="27349"/>
    <lineage>
        <taxon>Eukaryota</taxon>
        <taxon>Fungi</taxon>
        <taxon>Dikarya</taxon>
        <taxon>Basidiomycota</taxon>
        <taxon>Pucciniomycotina</taxon>
        <taxon>Pucciniomycetes</taxon>
        <taxon>Pucciniales</taxon>
        <taxon>Pucciniaceae</taxon>
        <taxon>Puccinia</taxon>
    </lineage>
</organism>
<comment type="caution">
    <text evidence="2">The sequence shown here is derived from an EMBL/GenBank/DDBJ whole genome shotgun (WGS) entry which is preliminary data.</text>
</comment>
<reference evidence="2 3" key="1">
    <citation type="submission" date="2015-08" db="EMBL/GenBank/DDBJ databases">
        <title>Next Generation Sequencing and Analysis of the Genome of Puccinia sorghi L Schw, the Causal Agent of Maize Common Rust.</title>
        <authorList>
            <person name="Rochi L."/>
            <person name="Burguener G."/>
            <person name="Darino M."/>
            <person name="Turjanski A."/>
            <person name="Kreff E."/>
            <person name="Dieguez M.J."/>
            <person name="Sacco F."/>
        </authorList>
    </citation>
    <scope>NUCLEOTIDE SEQUENCE [LARGE SCALE GENOMIC DNA]</scope>
    <source>
        <strain evidence="2 3">RO10H11247</strain>
    </source>
</reference>
<sequence>MKLGRRILYPWDVMLVKVLLLILWQSQTMDIDIFHLYSDSLNTSNLMKRQIFTQILSFLFSFGICHLLFLLRVSMPVKLVLCVPAQQASCPFNFLYTSGTQSWVWVTCLNFGKLLCTKNHADQSENIHPSHDIPITSNNSHQFWKLIFHGFLFETAYYIDGQAGFCSGTFFTNLMANVYQPNGWAGHQRFKVNQFGVQPRKQPVQQPAWPPNCYKVYQLGNQAVGQTGYCVPAWCQAGLQSDTHCTSLVANLVSVVYLFGRKFLNFYSRIFPSYFEHYLNTRIYFYTTSHFIYLYSFHVENTVGRQTLHMKSTSAGDRMAGKQLCCKNHFLVASRVHGITRKFYCTGLVTRGPFFGVVPIGLVVIVLNVGCINPVCIT</sequence>